<dbReference type="EMBL" id="CP120627">
    <property type="protein sequence ID" value="WEW55959.1"/>
    <property type="molecule type" value="Genomic_DNA"/>
</dbReference>
<feature type="compositionally biased region" description="Polar residues" evidence="1">
    <location>
        <begin position="71"/>
        <end position="88"/>
    </location>
</feature>
<evidence type="ECO:0000259" key="2">
    <source>
        <dbReference type="Pfam" id="PF26118"/>
    </source>
</evidence>
<feature type="compositionally biased region" description="Acidic residues" evidence="1">
    <location>
        <begin position="420"/>
        <end position="430"/>
    </location>
</feature>
<dbReference type="InterPro" id="IPR058348">
    <property type="entry name" value="DUF8035"/>
</dbReference>
<feature type="compositionally biased region" description="Basic and acidic residues" evidence="1">
    <location>
        <begin position="446"/>
        <end position="473"/>
    </location>
</feature>
<evidence type="ECO:0000256" key="1">
    <source>
        <dbReference type="SAM" id="MobiDB-lite"/>
    </source>
</evidence>
<feature type="compositionally biased region" description="Basic and acidic residues" evidence="1">
    <location>
        <begin position="598"/>
        <end position="613"/>
    </location>
</feature>
<proteinExistence type="predicted"/>
<feature type="compositionally biased region" description="Basic and acidic residues" evidence="1">
    <location>
        <begin position="304"/>
        <end position="327"/>
    </location>
</feature>
<feature type="compositionally biased region" description="Basic and acidic residues" evidence="1">
    <location>
        <begin position="221"/>
        <end position="232"/>
    </location>
</feature>
<feature type="region of interest" description="Disordered" evidence="1">
    <location>
        <begin position="597"/>
        <end position="647"/>
    </location>
</feature>
<dbReference type="Pfam" id="PF26118">
    <property type="entry name" value="DUF8035"/>
    <property type="match status" value="1"/>
</dbReference>
<dbReference type="PANTHER" id="PTHR42081:SF1">
    <property type="entry name" value="ZINC FINGER PROTEIN DHHC DOMAIN CONTAINING PROTEIN"/>
    <property type="match status" value="1"/>
</dbReference>
<feature type="compositionally biased region" description="Acidic residues" evidence="1">
    <location>
        <begin position="614"/>
        <end position="627"/>
    </location>
</feature>
<protein>
    <recommendedName>
        <fullName evidence="2">DUF8035 domain-containing protein</fullName>
    </recommendedName>
</protein>
<feature type="compositionally biased region" description="Basic and acidic residues" evidence="1">
    <location>
        <begin position="265"/>
        <end position="277"/>
    </location>
</feature>
<feature type="compositionally biased region" description="Basic and acidic residues" evidence="1">
    <location>
        <begin position="484"/>
        <end position="494"/>
    </location>
</feature>
<dbReference type="Proteomes" id="UP001219355">
    <property type="component" value="Chromosome 1"/>
</dbReference>
<keyword evidence="4" id="KW-1185">Reference proteome</keyword>
<evidence type="ECO:0000313" key="4">
    <source>
        <dbReference type="Proteomes" id="UP001219355"/>
    </source>
</evidence>
<feature type="region of interest" description="Disordered" evidence="1">
    <location>
        <begin position="341"/>
        <end position="371"/>
    </location>
</feature>
<feature type="compositionally biased region" description="Basic and acidic residues" evidence="1">
    <location>
        <begin position="388"/>
        <end position="405"/>
    </location>
</feature>
<gene>
    <name evidence="3" type="ORF">PRK78_001394</name>
</gene>
<feature type="region of interest" description="Disordered" evidence="1">
    <location>
        <begin position="221"/>
        <end position="327"/>
    </location>
</feature>
<accession>A0AAF0DCG3</accession>
<feature type="compositionally biased region" description="Basic and acidic residues" evidence="1">
    <location>
        <begin position="54"/>
        <end position="66"/>
    </location>
</feature>
<feature type="compositionally biased region" description="Polar residues" evidence="1">
    <location>
        <begin position="279"/>
        <end position="288"/>
    </location>
</feature>
<dbReference type="AlphaFoldDB" id="A0AAF0DCG3"/>
<organism evidence="3 4">
    <name type="scientific">Emydomyces testavorans</name>
    <dbReference type="NCBI Taxonomy" id="2070801"/>
    <lineage>
        <taxon>Eukaryota</taxon>
        <taxon>Fungi</taxon>
        <taxon>Dikarya</taxon>
        <taxon>Ascomycota</taxon>
        <taxon>Pezizomycotina</taxon>
        <taxon>Eurotiomycetes</taxon>
        <taxon>Eurotiomycetidae</taxon>
        <taxon>Onygenales</taxon>
        <taxon>Nannizziopsiaceae</taxon>
        <taxon>Emydomyces</taxon>
    </lineage>
</organism>
<reference evidence="3" key="1">
    <citation type="submission" date="2023-03" db="EMBL/GenBank/DDBJ databases">
        <title>Emydomyces testavorans Genome Sequence.</title>
        <authorList>
            <person name="Hoyer L."/>
        </authorList>
    </citation>
    <scope>NUCLEOTIDE SEQUENCE</scope>
    <source>
        <strain evidence="3">16-2883</strain>
    </source>
</reference>
<evidence type="ECO:0000313" key="3">
    <source>
        <dbReference type="EMBL" id="WEW55959.1"/>
    </source>
</evidence>
<feature type="domain" description="DUF8035" evidence="2">
    <location>
        <begin position="536"/>
        <end position="587"/>
    </location>
</feature>
<name>A0AAF0DCG3_9EURO</name>
<feature type="region of interest" description="Disordered" evidence="1">
    <location>
        <begin position="45"/>
        <end position="199"/>
    </location>
</feature>
<sequence>MSDSRFHHIAPTEMRTVINPKTSTRDVALMMEATIRELRPKVNLDGTFASSHRGPHEPRRPVETHVIEPQPSKTYRLSAGDGTTSRTDYTVRPRSKTSVEGRRRPLSLVLPSSTSRPIVTSDYERSRTSRHPGYHTGDDSDRYLKPASSRRRAFSSSTRDGRVVPVKKDSSPHSERGEYLMTGGRTRRVYPVSKPDLKPQDIDINEAYSYTNLKEEFFGDSAKRDHRRENPSRRRRPVSLTGLEGYLPQTLRDSRHNAPPVATRGFDKIRKDDDHHSHFSGSETSRNSENPRRHATQRIPGALHQERDKPTYREDRHDSSRDSRGYRVVRADDNVVVVDDRSYSSSLESRHDATSHRALSDRKVGKSDSESAHMMHGALATAGLARGYSKERRDKHSDRDISPHRDRGKPRERRPAKDDTESETDESEPDESSRRRRYRSSRHPHRDPIELKPTGRHEPRHSERGREDAENQRQGRSPIVTQKESLEVRPRRNSEAPPPKGILKQPTEKFPEDPTAVREGVAPLKDSNMKGIPAGARWTKIHRRLVSPAALEGLERFEEREDHVIVLRVLTREEIQTYAVRTAEIRSRYYRDRRRERHRDDNREYGHSRHSTDSDDEYDDDDSDDDDDGKRPLSIEPPSDSKRSHAT</sequence>
<dbReference type="PANTHER" id="PTHR42081">
    <property type="entry name" value="ZINC FINGER PROTEIN DHHC DOMAIN CONTAINING PROTEIN"/>
    <property type="match status" value="1"/>
</dbReference>
<feature type="compositionally biased region" description="Basic residues" evidence="1">
    <location>
        <begin position="434"/>
        <end position="445"/>
    </location>
</feature>
<feature type="compositionally biased region" description="Basic and acidic residues" evidence="1">
    <location>
        <begin position="628"/>
        <end position="647"/>
    </location>
</feature>
<feature type="region of interest" description="Disordered" evidence="1">
    <location>
        <begin position="383"/>
        <end position="514"/>
    </location>
</feature>
<feature type="compositionally biased region" description="Basic and acidic residues" evidence="1">
    <location>
        <begin position="159"/>
        <end position="178"/>
    </location>
</feature>
<feature type="compositionally biased region" description="Polar residues" evidence="1">
    <location>
        <begin position="474"/>
        <end position="483"/>
    </location>
</feature>